<evidence type="ECO:0000256" key="3">
    <source>
        <dbReference type="ARBA" id="ARBA00023125"/>
    </source>
</evidence>
<dbReference type="PANTHER" id="PTHR30629:SF2">
    <property type="entry name" value="PROPHAGE INTEGRASE INTS-RELATED"/>
    <property type="match status" value="1"/>
</dbReference>
<dbReference type="InterPro" id="IPR010998">
    <property type="entry name" value="Integrase_recombinase_N"/>
</dbReference>
<keyword evidence="7" id="KW-1185">Reference proteome</keyword>
<evidence type="ECO:0000259" key="5">
    <source>
        <dbReference type="PROSITE" id="PS51898"/>
    </source>
</evidence>
<dbReference type="InterPro" id="IPR013762">
    <property type="entry name" value="Integrase-like_cat_sf"/>
</dbReference>
<evidence type="ECO:0000256" key="1">
    <source>
        <dbReference type="ARBA" id="ARBA00008857"/>
    </source>
</evidence>
<dbReference type="InterPro" id="IPR028259">
    <property type="entry name" value="AP2-like_int_N"/>
</dbReference>
<evidence type="ECO:0000256" key="2">
    <source>
        <dbReference type="ARBA" id="ARBA00022908"/>
    </source>
</evidence>
<keyword evidence="2" id="KW-0229">DNA integration</keyword>
<dbReference type="PROSITE" id="PS51898">
    <property type="entry name" value="TYR_RECOMBINASE"/>
    <property type="match status" value="1"/>
</dbReference>
<gene>
    <name evidence="6" type="ORF">ACFP7A_11085</name>
</gene>
<name>A0ABW1WGF4_9BACL</name>
<accession>A0ABW1WGF4</accession>
<comment type="caution">
    <text evidence="6">The sequence shown here is derived from an EMBL/GenBank/DDBJ whole genome shotgun (WGS) entry which is preliminary data.</text>
</comment>
<dbReference type="InterPro" id="IPR050808">
    <property type="entry name" value="Phage_Integrase"/>
</dbReference>
<sequence>MTNKKTSPIKSYQDKSGKTMYMFRVYLGVDELTGKAKNTTRRGFRTKKEAELELNRIKVKVADGTYKQTRVETYQELYDLWITQYEKTVEESTFVKTAGYFKNHILPAMGNYRIEKITIAICQKHYNEWAAKVQKARTIKSYAKKVLDYAIVHSFIQTNPFTHVETKIKKAFTERVEEGSENFYIKDELITFLEKAKEHLNFKAYALLRLIAYTGMRKSEALAITWNDVNFVESELTINKAIGRGKQTQLYLKTTKTGKPRTIKLDETTLLILKEWNKHQKQQYIQLGINTLKRNQLMFSNTKNEYIQPGQVQKWMYSVQNKYSLKRVSPHGLRHTHCSLLFEAGASIKEVQDRLGHSDVKTTLDIYTHVTKKAKEGAIQKFVSYLEG</sequence>
<evidence type="ECO:0000313" key="6">
    <source>
        <dbReference type="EMBL" id="MFC6387150.1"/>
    </source>
</evidence>
<dbReference type="Pfam" id="PF00589">
    <property type="entry name" value="Phage_integrase"/>
    <property type="match status" value="1"/>
</dbReference>
<dbReference type="Gene3D" id="1.10.443.10">
    <property type="entry name" value="Intergrase catalytic core"/>
    <property type="match status" value="1"/>
</dbReference>
<feature type="domain" description="Tyr recombinase" evidence="5">
    <location>
        <begin position="178"/>
        <end position="380"/>
    </location>
</feature>
<dbReference type="InterPro" id="IPR004107">
    <property type="entry name" value="Integrase_SAM-like_N"/>
</dbReference>
<reference evidence="7" key="1">
    <citation type="journal article" date="2019" name="Int. J. Syst. Evol. Microbiol.">
        <title>The Global Catalogue of Microorganisms (GCM) 10K type strain sequencing project: providing services to taxonomists for standard genome sequencing and annotation.</title>
        <authorList>
            <consortium name="The Broad Institute Genomics Platform"/>
            <consortium name="The Broad Institute Genome Sequencing Center for Infectious Disease"/>
            <person name="Wu L."/>
            <person name="Ma J."/>
        </authorList>
    </citation>
    <scope>NUCLEOTIDE SEQUENCE [LARGE SCALE GENOMIC DNA]</scope>
    <source>
        <strain evidence="7">CCUG 42001</strain>
    </source>
</reference>
<keyword evidence="3" id="KW-0238">DNA-binding</keyword>
<dbReference type="PANTHER" id="PTHR30629">
    <property type="entry name" value="PROPHAGE INTEGRASE"/>
    <property type="match status" value="1"/>
</dbReference>
<comment type="similarity">
    <text evidence="1">Belongs to the 'phage' integrase family.</text>
</comment>
<proteinExistence type="inferred from homology"/>
<evidence type="ECO:0000256" key="4">
    <source>
        <dbReference type="ARBA" id="ARBA00023172"/>
    </source>
</evidence>
<dbReference type="Gene3D" id="1.10.150.130">
    <property type="match status" value="1"/>
</dbReference>
<dbReference type="InterPro" id="IPR002104">
    <property type="entry name" value="Integrase_catalytic"/>
</dbReference>
<dbReference type="RefSeq" id="WP_253076795.1">
    <property type="nucleotide sequence ID" value="NZ_JAMXWN010000011.1"/>
</dbReference>
<dbReference type="Pfam" id="PF14657">
    <property type="entry name" value="Arm-DNA-bind_4"/>
    <property type="match status" value="1"/>
</dbReference>
<dbReference type="CDD" id="cd01189">
    <property type="entry name" value="INT_ICEBs1_C_like"/>
    <property type="match status" value="1"/>
</dbReference>
<dbReference type="Proteomes" id="UP001596267">
    <property type="component" value="Unassembled WGS sequence"/>
</dbReference>
<dbReference type="InterPro" id="IPR011010">
    <property type="entry name" value="DNA_brk_join_enz"/>
</dbReference>
<dbReference type="Pfam" id="PF14659">
    <property type="entry name" value="Phage_int_SAM_3"/>
    <property type="match status" value="1"/>
</dbReference>
<evidence type="ECO:0000313" key="7">
    <source>
        <dbReference type="Proteomes" id="UP001596267"/>
    </source>
</evidence>
<keyword evidence="4" id="KW-0233">DNA recombination</keyword>
<organism evidence="6 7">
    <name type="scientific">Sporolactobacillus kofuensis</name>
    <dbReference type="NCBI Taxonomy" id="269672"/>
    <lineage>
        <taxon>Bacteria</taxon>
        <taxon>Bacillati</taxon>
        <taxon>Bacillota</taxon>
        <taxon>Bacilli</taxon>
        <taxon>Bacillales</taxon>
        <taxon>Sporolactobacillaceae</taxon>
        <taxon>Sporolactobacillus</taxon>
    </lineage>
</organism>
<dbReference type="SUPFAM" id="SSF56349">
    <property type="entry name" value="DNA breaking-rejoining enzymes"/>
    <property type="match status" value="1"/>
</dbReference>
<protein>
    <submittedName>
        <fullName evidence="6">Tyrosine-type recombinase/integrase</fullName>
    </submittedName>
</protein>
<dbReference type="EMBL" id="JBHSTQ010000011">
    <property type="protein sequence ID" value="MFC6387150.1"/>
    <property type="molecule type" value="Genomic_DNA"/>
</dbReference>